<dbReference type="Proteomes" id="UP000313390">
    <property type="component" value="Unassembled WGS sequence"/>
</dbReference>
<dbReference type="InterPro" id="IPR045599">
    <property type="entry name" value="DUF6456"/>
</dbReference>
<dbReference type="RefSeq" id="WP_140019899.1">
    <property type="nucleotide sequence ID" value="NZ_JACIEX010000002.1"/>
</dbReference>
<dbReference type="EMBL" id="JACIEX010000002">
    <property type="protein sequence ID" value="MBB4093037.1"/>
    <property type="molecule type" value="Genomic_DNA"/>
</dbReference>
<accession>A0A5C5CW22</accession>
<reference evidence="3" key="2">
    <citation type="submission" date="2019-06" db="EMBL/GenBank/DDBJ databases">
        <authorList>
            <person name="Hu M."/>
        </authorList>
    </citation>
    <scope>NUCLEOTIDE SEQUENCE</scope>
    <source>
        <strain evidence="3">08RB2639</strain>
    </source>
</reference>
<gene>
    <name evidence="3" type="ORF">FIB18_06345</name>
    <name evidence="2" type="ORF">GGQ79_001522</name>
</gene>
<evidence type="ECO:0000313" key="3">
    <source>
        <dbReference type="EMBL" id="TNV14826.1"/>
    </source>
</evidence>
<evidence type="ECO:0000259" key="1">
    <source>
        <dbReference type="Pfam" id="PF20057"/>
    </source>
</evidence>
<protein>
    <recommendedName>
        <fullName evidence="1">DUF6456 domain-containing protein</fullName>
    </recommendedName>
</protein>
<feature type="domain" description="DUF6456" evidence="1">
    <location>
        <begin position="100"/>
        <end position="234"/>
    </location>
</feature>
<dbReference type="EMBL" id="VEWK01000002">
    <property type="protein sequence ID" value="TNV14826.1"/>
    <property type="molecule type" value="Genomic_DNA"/>
</dbReference>
<sequence length="263" mass="29430">MTKQLSVSEARIMRFLKNGGCEVQDSVRATHVLLATDQGTIAASRAELEVMQKKGLLCWDEERLVASRHCAKRSKEDGKPLPRLAGNTQTIEYLQGERVEINLEESPLAMLYRRKNANGSTFISENEFLAGERLRADFTRGSLMPSVTMRWDTSVGGGRSGPGGMAELTDIALASRIRVERALEAVGPELNGVLVDICCFLKGLETVERERQWPVRSAKMLLKVGLATLHRHYNPQLEKERGRGAVLHWGTDDYRPQMRPQTI</sequence>
<dbReference type="Pfam" id="PF20057">
    <property type="entry name" value="DUF6456"/>
    <property type="match status" value="1"/>
</dbReference>
<comment type="caution">
    <text evidence="3">The sequence shown here is derived from an EMBL/GenBank/DDBJ whole genome shotgun (WGS) entry which is preliminary data.</text>
</comment>
<evidence type="ECO:0000313" key="4">
    <source>
        <dbReference type="Proteomes" id="UP000313390"/>
    </source>
</evidence>
<name>A0A5C5CW22_9HYPH</name>
<dbReference type="AlphaFoldDB" id="A0A5C5CW22"/>
<evidence type="ECO:0000313" key="5">
    <source>
        <dbReference type="Proteomes" id="UP000553980"/>
    </source>
</evidence>
<keyword evidence="5" id="KW-1185">Reference proteome</keyword>
<organism evidence="3 4">
    <name type="scientific">Brucella pecoris</name>
    <dbReference type="NCBI Taxonomy" id="867683"/>
    <lineage>
        <taxon>Bacteria</taxon>
        <taxon>Pseudomonadati</taxon>
        <taxon>Pseudomonadota</taxon>
        <taxon>Alphaproteobacteria</taxon>
        <taxon>Hyphomicrobiales</taxon>
        <taxon>Brucellaceae</taxon>
        <taxon>Brucella/Ochrobactrum group</taxon>
        <taxon>Brucella</taxon>
    </lineage>
</organism>
<dbReference type="OrthoDB" id="7476630at2"/>
<evidence type="ECO:0000313" key="2">
    <source>
        <dbReference type="EMBL" id="MBB4093037.1"/>
    </source>
</evidence>
<dbReference type="Proteomes" id="UP000553980">
    <property type="component" value="Unassembled WGS sequence"/>
</dbReference>
<reference evidence="3 4" key="1">
    <citation type="journal article" date="2011" name="Int. J. Syst. Evol. Microbiol.">
        <title>Ochrobactrum pecoris sp. nov., isolated from farm animals.</title>
        <authorList>
            <person name="Kampfer P."/>
            <person name="Huber B."/>
            <person name="Busse H.J."/>
            <person name="Scholz H.C."/>
            <person name="Tomaso H."/>
            <person name="Hotzel H."/>
            <person name="Melzer F."/>
        </authorList>
    </citation>
    <scope>NUCLEOTIDE SEQUENCE [LARGE SCALE GENOMIC DNA]</scope>
    <source>
        <strain evidence="3 4">08RB2639</strain>
    </source>
</reference>
<proteinExistence type="predicted"/>
<reference evidence="2 5" key="3">
    <citation type="submission" date="2020-08" db="EMBL/GenBank/DDBJ databases">
        <title>Genomic Encyclopedia of Type Strains, Phase IV (KMG-IV): sequencing the most valuable type-strain genomes for metagenomic binning, comparative biology and taxonomic classification.</title>
        <authorList>
            <person name="Goeker M."/>
        </authorList>
    </citation>
    <scope>NUCLEOTIDE SEQUENCE [LARGE SCALE GENOMIC DNA]</scope>
    <source>
        <strain evidence="2 5">DSM 23868</strain>
    </source>
</reference>